<organism evidence="2 3">
    <name type="scientific">Orchesella dallaii</name>
    <dbReference type="NCBI Taxonomy" id="48710"/>
    <lineage>
        <taxon>Eukaryota</taxon>
        <taxon>Metazoa</taxon>
        <taxon>Ecdysozoa</taxon>
        <taxon>Arthropoda</taxon>
        <taxon>Hexapoda</taxon>
        <taxon>Collembola</taxon>
        <taxon>Entomobryomorpha</taxon>
        <taxon>Entomobryoidea</taxon>
        <taxon>Orchesellidae</taxon>
        <taxon>Orchesellinae</taxon>
        <taxon>Orchesella</taxon>
    </lineage>
</organism>
<dbReference type="Pfam" id="PF02121">
    <property type="entry name" value="IP_trans"/>
    <property type="match status" value="1"/>
</dbReference>
<dbReference type="EMBL" id="CAXLJM020000075">
    <property type="protein sequence ID" value="CAL8128938.1"/>
    <property type="molecule type" value="Genomic_DNA"/>
</dbReference>
<dbReference type="InterPro" id="IPR055261">
    <property type="entry name" value="PI_transfer_N"/>
</dbReference>
<comment type="caution">
    <text evidence="2">The sequence shown here is derived from an EMBL/GenBank/DDBJ whole genome shotgun (WGS) entry which is preliminary data.</text>
</comment>
<dbReference type="PANTHER" id="PTHR10658:SF11">
    <property type="entry name" value="VIBRATOR, ISOFORM B"/>
    <property type="match status" value="1"/>
</dbReference>
<evidence type="ECO:0000313" key="2">
    <source>
        <dbReference type="EMBL" id="CAL8128938.1"/>
    </source>
</evidence>
<feature type="domain" description="Phosphatidylinositol transfer protein N-terminal" evidence="1">
    <location>
        <begin position="1"/>
        <end position="135"/>
    </location>
</feature>
<reference evidence="2 3" key="1">
    <citation type="submission" date="2024-08" db="EMBL/GenBank/DDBJ databases">
        <authorList>
            <person name="Cucini C."/>
            <person name="Frati F."/>
        </authorList>
    </citation>
    <scope>NUCLEOTIDE SEQUENCE [LARGE SCALE GENOMIC DNA]</scope>
</reference>
<keyword evidence="3" id="KW-1185">Reference proteome</keyword>
<dbReference type="Gene3D" id="3.30.530.20">
    <property type="match status" value="1"/>
</dbReference>
<protein>
    <recommendedName>
        <fullName evidence="1">Phosphatidylinositol transfer protein N-terminal domain-containing protein</fullName>
    </recommendedName>
</protein>
<dbReference type="InterPro" id="IPR023393">
    <property type="entry name" value="START-like_dom_sf"/>
</dbReference>
<accession>A0ABP1RIU6</accession>
<name>A0ABP1RIU6_9HEXA</name>
<evidence type="ECO:0000259" key="1">
    <source>
        <dbReference type="Pfam" id="PF02121"/>
    </source>
</evidence>
<dbReference type="Proteomes" id="UP001642540">
    <property type="component" value="Unassembled WGS sequence"/>
</dbReference>
<dbReference type="PANTHER" id="PTHR10658">
    <property type="entry name" value="PHOSPHATIDYLINOSITOL TRANSFER PROTEIN"/>
    <property type="match status" value="1"/>
</dbReference>
<evidence type="ECO:0000313" key="3">
    <source>
        <dbReference type="Proteomes" id="UP001642540"/>
    </source>
</evidence>
<sequence length="260" mass="29892">MKQNFTIVIESLHLRSKGVQDSINELTSEKLKIREVVMIDIANDSVPNSDYKSSEDPSKVHSNKFGRGTVTRKWQEVDPVMTCYQLVTVDLKWIGIQSRVENFIQRADRRLFANFHRKQNQPRSVFVNCQEWYKYSKNWSSQFSQNGIKKTSVPFSCIKSTYDGWLTSSAKKAMVTLRSCIGFFDSSDALPDGCYRYLNRNSKIEAADQHVISDFDNDSKVDVCICNTNECNGAIRWSPWKCINNTLIIAIIISIRFNEA</sequence>
<dbReference type="SUPFAM" id="SSF55961">
    <property type="entry name" value="Bet v1-like"/>
    <property type="match status" value="1"/>
</dbReference>
<proteinExistence type="predicted"/>
<dbReference type="InterPro" id="IPR001666">
    <property type="entry name" value="PI_transfer"/>
</dbReference>
<gene>
    <name evidence="2" type="ORF">ODALV1_LOCUS22698</name>
</gene>